<dbReference type="PANTHER" id="PTHR32439:SF9">
    <property type="entry name" value="BLR3264 PROTEIN"/>
    <property type="match status" value="1"/>
</dbReference>
<evidence type="ECO:0000256" key="6">
    <source>
        <dbReference type="ARBA" id="ARBA00023014"/>
    </source>
</evidence>
<dbReference type="InterPro" id="IPR036136">
    <property type="entry name" value="Nit/Sulf_reduc_fer-like_dom_sf"/>
</dbReference>
<sequence>MTEVRGWCPDLFRPMQSGDGWLIRVRPRLARVMAEQASAVSAAAARYGNGLIELTSRGNLQLRGFTSGSATEAAGCLAEAGLADPDPARERRSSLILSPLLPPDGLAVAVLLGDTFAPSPLIDLLPPKFATGISAGRFPLADGQVDLLIRPLGSQWHASLGARSVLAAVEGLPAAALSLLGGSPPMRKRGQAGAAPTLTIGWHPAAAGEASGGAFGFGLPFGQLDADLMHKLASLAVRHGDGLLHVTPWRTLLISGVDDAAVPLLRHALSGLVLDADDPRLLVSACIGAAGCSSGRTDARTDALALLRLGVRAASIHVSGCAKGCAHPGPAALTLVGEAVRDGSGVYALVRDGPASHTPQSDGLDCAQLARQLVPDRGGSADRS</sequence>
<dbReference type="Gene3D" id="3.90.480.10">
    <property type="entry name" value="Sulfite Reductase Hemoprotein,Domain 2"/>
    <property type="match status" value="1"/>
</dbReference>
<evidence type="ECO:0000256" key="4">
    <source>
        <dbReference type="ARBA" id="ARBA00023002"/>
    </source>
</evidence>
<evidence type="ECO:0000313" key="8">
    <source>
        <dbReference type="EMBL" id="TLU71012.1"/>
    </source>
</evidence>
<evidence type="ECO:0000313" key="9">
    <source>
        <dbReference type="Proteomes" id="UP000305654"/>
    </source>
</evidence>
<dbReference type="EMBL" id="VCDI01000009">
    <property type="protein sequence ID" value="TLU71012.1"/>
    <property type="molecule type" value="Genomic_DNA"/>
</dbReference>
<feature type="domain" description="Nitrite/Sulfite reductase ferredoxin-like" evidence="7">
    <location>
        <begin position="214"/>
        <end position="269"/>
    </location>
</feature>
<dbReference type="InterPro" id="IPR051329">
    <property type="entry name" value="NIR_SIR_4Fe-4S"/>
</dbReference>
<dbReference type="Proteomes" id="UP000305654">
    <property type="component" value="Unassembled WGS sequence"/>
</dbReference>
<name>A0A5R9J0F3_9PROT</name>
<protein>
    <submittedName>
        <fullName evidence="8">Precorrin-3B synthase</fullName>
    </submittedName>
</protein>
<reference evidence="8 9" key="1">
    <citation type="submission" date="2019-05" db="EMBL/GenBank/DDBJ databases">
        <authorList>
            <person name="Pankratov T."/>
            <person name="Grouzdev D."/>
        </authorList>
    </citation>
    <scope>NUCLEOTIDE SEQUENCE [LARGE SCALE GENOMIC DNA]</scope>
    <source>
        <strain evidence="8 9">KEBCLARHB70R</strain>
    </source>
</reference>
<evidence type="ECO:0000256" key="3">
    <source>
        <dbReference type="ARBA" id="ARBA00022723"/>
    </source>
</evidence>
<organism evidence="8 9">
    <name type="scientific">Lichenicoccus roseus</name>
    <dbReference type="NCBI Taxonomy" id="2683649"/>
    <lineage>
        <taxon>Bacteria</taxon>
        <taxon>Pseudomonadati</taxon>
        <taxon>Pseudomonadota</taxon>
        <taxon>Alphaproteobacteria</taxon>
        <taxon>Acetobacterales</taxon>
        <taxon>Acetobacteraceae</taxon>
        <taxon>Lichenicoccus</taxon>
    </lineage>
</organism>
<keyword evidence="1" id="KW-0004">4Fe-4S</keyword>
<dbReference type="GO" id="GO:0046872">
    <property type="term" value="F:metal ion binding"/>
    <property type="evidence" value="ECO:0007669"/>
    <property type="project" value="UniProtKB-KW"/>
</dbReference>
<dbReference type="OrthoDB" id="7459360at2"/>
<dbReference type="SUPFAM" id="SSF55124">
    <property type="entry name" value="Nitrite/Sulfite reductase N-terminal domain-like"/>
    <property type="match status" value="2"/>
</dbReference>
<evidence type="ECO:0000256" key="5">
    <source>
        <dbReference type="ARBA" id="ARBA00023004"/>
    </source>
</evidence>
<evidence type="ECO:0000256" key="1">
    <source>
        <dbReference type="ARBA" id="ARBA00022485"/>
    </source>
</evidence>
<keyword evidence="5" id="KW-0408">Iron</keyword>
<dbReference type="Gene3D" id="3.30.413.10">
    <property type="entry name" value="Sulfite Reductase Hemoprotein, domain 1"/>
    <property type="match status" value="1"/>
</dbReference>
<dbReference type="InterPro" id="IPR005117">
    <property type="entry name" value="NiRdtase/SiRdtase_haem-b_fer"/>
</dbReference>
<dbReference type="SUPFAM" id="SSF56014">
    <property type="entry name" value="Nitrite and sulphite reductase 4Fe-4S domain-like"/>
    <property type="match status" value="1"/>
</dbReference>
<dbReference type="Gene3D" id="3.90.480.20">
    <property type="match status" value="1"/>
</dbReference>
<keyword evidence="6" id="KW-0411">Iron-sulfur</keyword>
<proteinExistence type="predicted"/>
<keyword evidence="2" id="KW-0349">Heme</keyword>
<keyword evidence="3" id="KW-0479">Metal-binding</keyword>
<dbReference type="RefSeq" id="WP_138327682.1">
    <property type="nucleotide sequence ID" value="NZ_VCDI01000009.1"/>
</dbReference>
<keyword evidence="9" id="KW-1185">Reference proteome</keyword>
<dbReference type="PANTHER" id="PTHR32439">
    <property type="entry name" value="FERREDOXIN--NITRITE REDUCTASE, CHLOROPLASTIC"/>
    <property type="match status" value="1"/>
</dbReference>
<gene>
    <name evidence="8" type="ORF">FE263_19365</name>
</gene>
<dbReference type="GO" id="GO:0016491">
    <property type="term" value="F:oxidoreductase activity"/>
    <property type="evidence" value="ECO:0007669"/>
    <property type="project" value="UniProtKB-KW"/>
</dbReference>
<accession>A0A5R9J0F3</accession>
<dbReference type="AlphaFoldDB" id="A0A5R9J0F3"/>
<evidence type="ECO:0000256" key="2">
    <source>
        <dbReference type="ARBA" id="ARBA00022617"/>
    </source>
</evidence>
<comment type="caution">
    <text evidence="8">The sequence shown here is derived from an EMBL/GenBank/DDBJ whole genome shotgun (WGS) entry which is preliminary data.</text>
</comment>
<dbReference type="GO" id="GO:0051539">
    <property type="term" value="F:4 iron, 4 sulfur cluster binding"/>
    <property type="evidence" value="ECO:0007669"/>
    <property type="project" value="UniProtKB-KW"/>
</dbReference>
<dbReference type="InterPro" id="IPR045854">
    <property type="entry name" value="NO2/SO3_Rdtase_4Fe4S_sf"/>
</dbReference>
<feature type="domain" description="Nitrite/Sulfite reductase ferredoxin-like" evidence="7">
    <location>
        <begin position="14"/>
        <end position="70"/>
    </location>
</feature>
<dbReference type="Pfam" id="PF03460">
    <property type="entry name" value="NIR_SIR_ferr"/>
    <property type="match status" value="2"/>
</dbReference>
<evidence type="ECO:0000259" key="7">
    <source>
        <dbReference type="Pfam" id="PF03460"/>
    </source>
</evidence>
<keyword evidence="4" id="KW-0560">Oxidoreductase</keyword>